<keyword evidence="8 12" id="KW-0472">Membrane</keyword>
<dbReference type="InterPro" id="IPR036772">
    <property type="entry name" value="SRCR-like_dom_sf"/>
</dbReference>
<evidence type="ECO:0000256" key="11">
    <source>
        <dbReference type="PROSITE-ProRule" id="PRU00196"/>
    </source>
</evidence>
<keyword evidence="15" id="KW-1185">Reference proteome</keyword>
<evidence type="ECO:0000313" key="15">
    <source>
        <dbReference type="Proteomes" id="UP000265120"/>
    </source>
</evidence>
<reference evidence="14 15" key="1">
    <citation type="journal article" date="2014" name="Nat. Genet.">
        <title>Whole-genome sequence of a flatfish provides insights into ZW sex chromosome evolution and adaptation to a benthic lifestyle.</title>
        <authorList>
            <person name="Chen S."/>
            <person name="Zhang G."/>
            <person name="Shao C."/>
            <person name="Huang Q."/>
            <person name="Liu G."/>
            <person name="Zhang P."/>
            <person name="Song W."/>
            <person name="An N."/>
            <person name="Chalopin D."/>
            <person name="Volff J.N."/>
            <person name="Hong Y."/>
            <person name="Li Q."/>
            <person name="Sha Z."/>
            <person name="Zhou H."/>
            <person name="Xie M."/>
            <person name="Yu Q."/>
            <person name="Liu Y."/>
            <person name="Xiang H."/>
            <person name="Wang N."/>
            <person name="Wu K."/>
            <person name="Yang C."/>
            <person name="Zhou Q."/>
            <person name="Liao X."/>
            <person name="Yang L."/>
            <person name="Hu Q."/>
            <person name="Zhang J."/>
            <person name="Meng L."/>
            <person name="Jin L."/>
            <person name="Tian Y."/>
            <person name="Lian J."/>
            <person name="Yang J."/>
            <person name="Miao G."/>
            <person name="Liu S."/>
            <person name="Liang Z."/>
            <person name="Yan F."/>
            <person name="Li Y."/>
            <person name="Sun B."/>
            <person name="Zhang H."/>
            <person name="Zhang J."/>
            <person name="Zhu Y."/>
            <person name="Du M."/>
            <person name="Zhao Y."/>
            <person name="Schartl M."/>
            <person name="Tang Q."/>
            <person name="Wang J."/>
        </authorList>
    </citation>
    <scope>NUCLEOTIDE SEQUENCE</scope>
</reference>
<dbReference type="PROSITE" id="PS50287">
    <property type="entry name" value="SRCR_2"/>
    <property type="match status" value="2"/>
</dbReference>
<accession>A0A3P8VIZ5</accession>
<dbReference type="Proteomes" id="UP000265120">
    <property type="component" value="Chromosome 18"/>
</dbReference>
<evidence type="ECO:0000256" key="1">
    <source>
        <dbReference type="ARBA" id="ARBA00004167"/>
    </source>
</evidence>
<evidence type="ECO:0000256" key="12">
    <source>
        <dbReference type="SAM" id="Phobius"/>
    </source>
</evidence>
<keyword evidence="9 11" id="KW-1015">Disulfide bond</keyword>
<evidence type="ECO:0000256" key="7">
    <source>
        <dbReference type="ARBA" id="ARBA00022989"/>
    </source>
</evidence>
<dbReference type="PANTHER" id="PTHR48071:SF15">
    <property type="entry name" value="SRCR DOMAIN-CONTAINING PROTEIN"/>
    <property type="match status" value="1"/>
</dbReference>
<dbReference type="FunFam" id="3.10.250.10:FF:000002">
    <property type="entry name" value="Scavenger receptor cysteine-rich type 1 protein M130"/>
    <property type="match status" value="1"/>
</dbReference>
<dbReference type="OMA" id="CDNCWNV"/>
<dbReference type="GO" id="GO:0031638">
    <property type="term" value="P:zymogen activation"/>
    <property type="evidence" value="ECO:0007669"/>
    <property type="project" value="TreeGrafter"/>
</dbReference>
<keyword evidence="6" id="KW-0677">Repeat</keyword>
<dbReference type="Ensembl" id="ENSCSET00000013394.1">
    <property type="protein sequence ID" value="ENSCSEP00000013236.1"/>
    <property type="gene ID" value="ENSCSEG00000008546.1"/>
</dbReference>
<keyword evidence="3" id="KW-0964">Secreted</keyword>
<keyword evidence="5" id="KW-0732">Signal</keyword>
<evidence type="ECO:0000256" key="5">
    <source>
        <dbReference type="ARBA" id="ARBA00022729"/>
    </source>
</evidence>
<feature type="disulfide bond" evidence="11">
    <location>
        <begin position="308"/>
        <end position="318"/>
    </location>
</feature>
<evidence type="ECO:0000256" key="10">
    <source>
        <dbReference type="ARBA" id="ARBA00023180"/>
    </source>
</evidence>
<name>A0A3P8VIZ5_CYNSE</name>
<evidence type="ECO:0000256" key="3">
    <source>
        <dbReference type="ARBA" id="ARBA00022525"/>
    </source>
</evidence>
<dbReference type="Pfam" id="PF00530">
    <property type="entry name" value="SRCR"/>
    <property type="match status" value="2"/>
</dbReference>
<reference evidence="14" key="3">
    <citation type="submission" date="2025-09" db="UniProtKB">
        <authorList>
            <consortium name="Ensembl"/>
        </authorList>
    </citation>
    <scope>IDENTIFICATION</scope>
</reference>
<dbReference type="SMART" id="SM00202">
    <property type="entry name" value="SR"/>
    <property type="match status" value="2"/>
</dbReference>
<feature type="disulfide bond" evidence="11">
    <location>
        <begin position="264"/>
        <end position="328"/>
    </location>
</feature>
<evidence type="ECO:0000259" key="13">
    <source>
        <dbReference type="PROSITE" id="PS50287"/>
    </source>
</evidence>
<feature type="disulfide bond" evidence="11">
    <location>
        <begin position="203"/>
        <end position="213"/>
    </location>
</feature>
<dbReference type="PROSITE" id="PS00420">
    <property type="entry name" value="SRCR_1"/>
    <property type="match status" value="1"/>
</dbReference>
<dbReference type="InParanoid" id="A0A3P8VIZ5"/>
<evidence type="ECO:0000256" key="6">
    <source>
        <dbReference type="ARBA" id="ARBA00022737"/>
    </source>
</evidence>
<reference evidence="14" key="2">
    <citation type="submission" date="2025-08" db="UniProtKB">
        <authorList>
            <consortium name="Ensembl"/>
        </authorList>
    </citation>
    <scope>IDENTIFICATION</scope>
</reference>
<evidence type="ECO:0000313" key="14">
    <source>
        <dbReference type="Ensembl" id="ENSCSEP00000013236.1"/>
    </source>
</evidence>
<dbReference type="GeneTree" id="ENSGT00950000183145"/>
<dbReference type="Gene3D" id="3.10.250.10">
    <property type="entry name" value="SRCR-like domain"/>
    <property type="match status" value="2"/>
</dbReference>
<evidence type="ECO:0000256" key="9">
    <source>
        <dbReference type="ARBA" id="ARBA00023157"/>
    </source>
</evidence>
<dbReference type="AlphaFoldDB" id="A0A3P8VIZ5"/>
<evidence type="ECO:0000256" key="4">
    <source>
        <dbReference type="ARBA" id="ARBA00022692"/>
    </source>
</evidence>
<feature type="domain" description="SRCR" evidence="13">
    <location>
        <begin position="133"/>
        <end position="234"/>
    </location>
</feature>
<feature type="domain" description="SRCR" evidence="13">
    <location>
        <begin position="239"/>
        <end position="339"/>
    </location>
</feature>
<dbReference type="GO" id="GO:0004252">
    <property type="term" value="F:serine-type endopeptidase activity"/>
    <property type="evidence" value="ECO:0007669"/>
    <property type="project" value="TreeGrafter"/>
</dbReference>
<dbReference type="STRING" id="244447.ENSCSEP00000013236"/>
<keyword evidence="4 12" id="KW-0812">Transmembrane</keyword>
<dbReference type="SUPFAM" id="SSF56487">
    <property type="entry name" value="SRCR-like"/>
    <property type="match status" value="2"/>
</dbReference>
<keyword evidence="10" id="KW-0325">Glycoprotein</keyword>
<protein>
    <recommendedName>
        <fullName evidence="13">SRCR domain-containing protein</fullName>
    </recommendedName>
</protein>
<dbReference type="InterPro" id="IPR001190">
    <property type="entry name" value="SRCR"/>
</dbReference>
<dbReference type="PRINTS" id="PR00258">
    <property type="entry name" value="SPERACTRCPTR"/>
</dbReference>
<feature type="transmembrane region" description="Helical" evidence="12">
    <location>
        <begin position="376"/>
        <end position="398"/>
    </location>
</feature>
<dbReference type="PANTHER" id="PTHR48071">
    <property type="entry name" value="SRCR DOMAIN-CONTAINING PROTEIN"/>
    <property type="match status" value="1"/>
</dbReference>
<keyword evidence="7 12" id="KW-1133">Transmembrane helix</keyword>
<dbReference type="GO" id="GO:0005615">
    <property type="term" value="C:extracellular space"/>
    <property type="evidence" value="ECO:0007669"/>
    <property type="project" value="TreeGrafter"/>
</dbReference>
<comment type="caution">
    <text evidence="11">Lacks conserved residue(s) required for the propagation of feature annotation.</text>
</comment>
<sequence length="445" mass="48276">ASSNSATPPEPADVREELVAERNNTTAEGTLEKVDSDPHVQLRGRCSWTLSLPVNGSVDVVPLSPDSADALAEQICRGLTCGGVYHVNKTSALANATCFRDCLYKDHRLLNCSLSVRSDCVVVTAAVCGHHAVRLVGGVDRCAGRVEVWSESSWGTVCDDQWDLRDAHVVCAQLGCGYALNVTGQGGSFPAGRGRVLLDELNCTGNEQNLWECPAVGKEDTDCGHKEDAGVICSEMRDIRLSGGLDRCAGKLEVHRNGSWGTVCDNCWNVRMASMVCSMLQCGTEPQNFTRFYPPLRHNNGPLYYYMCNTAEQSLWKCKEFVNRSHLCVGFKASGVICKGSLGFLTASTADPNKMTSLTTAPPTAAVGGAIIPPELLFSMSVSLLLLLLLIISTVLCCHYRKRHAFLLQQRNTNSRLSSGFHQTKHEDTVDLVKVTNSQEQTSGQ</sequence>
<feature type="disulfide bond" evidence="11">
    <location>
        <begin position="277"/>
        <end position="338"/>
    </location>
</feature>
<dbReference type="FunFam" id="3.10.250.10:FF:000016">
    <property type="entry name" value="Scavenger receptor cysteine-rich protein type 12"/>
    <property type="match status" value="1"/>
</dbReference>
<comment type="subcellular location">
    <subcellularLocation>
        <location evidence="1">Membrane</location>
        <topology evidence="1">Single-pass membrane protein</topology>
    </subcellularLocation>
    <subcellularLocation>
        <location evidence="2">Secreted</location>
    </subcellularLocation>
</comment>
<organism evidence="14 15">
    <name type="scientific">Cynoglossus semilaevis</name>
    <name type="common">Tongue sole</name>
    <dbReference type="NCBI Taxonomy" id="244447"/>
    <lineage>
        <taxon>Eukaryota</taxon>
        <taxon>Metazoa</taxon>
        <taxon>Chordata</taxon>
        <taxon>Craniata</taxon>
        <taxon>Vertebrata</taxon>
        <taxon>Euteleostomi</taxon>
        <taxon>Actinopterygii</taxon>
        <taxon>Neopterygii</taxon>
        <taxon>Teleostei</taxon>
        <taxon>Neoteleostei</taxon>
        <taxon>Acanthomorphata</taxon>
        <taxon>Carangaria</taxon>
        <taxon>Pleuronectiformes</taxon>
        <taxon>Pleuronectoidei</taxon>
        <taxon>Cynoglossidae</taxon>
        <taxon>Cynoglossinae</taxon>
        <taxon>Cynoglossus</taxon>
    </lineage>
</organism>
<evidence type="ECO:0000256" key="8">
    <source>
        <dbReference type="ARBA" id="ARBA00023136"/>
    </source>
</evidence>
<evidence type="ECO:0000256" key="2">
    <source>
        <dbReference type="ARBA" id="ARBA00004613"/>
    </source>
</evidence>
<dbReference type="GO" id="GO:0005886">
    <property type="term" value="C:plasma membrane"/>
    <property type="evidence" value="ECO:0007669"/>
    <property type="project" value="TreeGrafter"/>
</dbReference>
<proteinExistence type="predicted"/>